<evidence type="ECO:0000313" key="3">
    <source>
        <dbReference type="Proteomes" id="UP000254797"/>
    </source>
</evidence>
<organism evidence="2 3">
    <name type="scientific">Streptococcus dysgalactiae subsp. dysgalactiae</name>
    <dbReference type="NCBI Taxonomy" id="99822"/>
    <lineage>
        <taxon>Bacteria</taxon>
        <taxon>Bacillati</taxon>
        <taxon>Bacillota</taxon>
        <taxon>Bacilli</taxon>
        <taxon>Lactobacillales</taxon>
        <taxon>Streptococcaceae</taxon>
        <taxon>Streptococcus</taxon>
    </lineage>
</organism>
<name>A0A380JTC1_STRDY</name>
<feature type="chain" id="PRO_5017036900" evidence="1">
    <location>
        <begin position="26"/>
        <end position="324"/>
    </location>
</feature>
<reference evidence="2 3" key="1">
    <citation type="submission" date="2018-06" db="EMBL/GenBank/DDBJ databases">
        <authorList>
            <consortium name="Pathogen Informatics"/>
            <person name="Doyle S."/>
        </authorList>
    </citation>
    <scope>NUCLEOTIDE SEQUENCE [LARGE SCALE GENOMIC DNA]</scope>
    <source>
        <strain evidence="2 3">NCTC4670</strain>
    </source>
</reference>
<dbReference type="EMBL" id="UHFG01000004">
    <property type="protein sequence ID" value="SUN48749.1"/>
    <property type="molecule type" value="Genomic_DNA"/>
</dbReference>
<dbReference type="InterPro" id="IPR009343">
    <property type="entry name" value="DUF1002"/>
</dbReference>
<protein>
    <submittedName>
        <fullName evidence="2">Extracellular protein</fullName>
    </submittedName>
</protein>
<feature type="signal peptide" evidence="1">
    <location>
        <begin position="1"/>
        <end position="25"/>
    </location>
</feature>
<accession>A0A380JTC1</accession>
<dbReference type="Proteomes" id="UP000254797">
    <property type="component" value="Unassembled WGS sequence"/>
</dbReference>
<dbReference type="RefSeq" id="WP_115245895.1">
    <property type="nucleotide sequence ID" value="NZ_UHFG01000004.1"/>
</dbReference>
<dbReference type="AlphaFoldDB" id="A0A380JTC1"/>
<dbReference type="Pfam" id="PF06207">
    <property type="entry name" value="DUF1002"/>
    <property type="match status" value="1"/>
</dbReference>
<sequence>MTYKKMLVVGALVLASVFTIQTAFAATNNVQTVIDEHYVQPDYVLGYSLSPDQQNQTLSLLHYNSAKDKQIKTLNTTAYASIMNVADDPSLQLYSSVKIQKLGVKETLTVTIETPQMIQKVTQDMYRNAAVTLGIEHASIQVASPIPVTGESALAGIYYSLEKNGAKVPEENKQLAQEELATLSSINADNAGKVGYDADKLNVALTDIKAAVAEGGKNLSEERARQIVEDTLKNYGLNQSVTAHQINVIVNFAIHLSNSGVITNSQFVETLNDLKASIVSKANGTFDHIDLHFDANQALDKGKGIWQQIVDFFKQFINGLSRHV</sequence>
<evidence type="ECO:0000256" key="1">
    <source>
        <dbReference type="SAM" id="SignalP"/>
    </source>
</evidence>
<evidence type="ECO:0000313" key="2">
    <source>
        <dbReference type="EMBL" id="SUN48749.1"/>
    </source>
</evidence>
<keyword evidence="1" id="KW-0732">Signal</keyword>
<proteinExistence type="predicted"/>
<gene>
    <name evidence="2" type="ORF">NCTC4670_00675</name>
</gene>